<evidence type="ECO:0000313" key="5">
    <source>
        <dbReference type="Proteomes" id="UP000325576"/>
    </source>
</evidence>
<accession>A0A0C2WF21</accession>
<feature type="compositionally biased region" description="Basic and acidic residues" evidence="1">
    <location>
        <begin position="484"/>
        <end position="505"/>
    </location>
</feature>
<dbReference type="Proteomes" id="UP000325576">
    <property type="component" value="Unassembled WGS sequence"/>
</dbReference>
<dbReference type="InterPro" id="IPR013491">
    <property type="entry name" value="Tape_meas_N"/>
</dbReference>
<dbReference type="Pfam" id="PF20155">
    <property type="entry name" value="TMP_3"/>
    <property type="match status" value="1"/>
</dbReference>
<sequence>MANKNIKITISAEDQASRIIEGAADKINGATESVSDKSREAADKFTSHFGFISTGIRAAAATAVTGGAALIGFGLTSGAQLQNTAASFKALTGDAATAKSLFTDLYDFARGTPFAFPDVTSAAKTLLGYGRTAQQVKNDVKVLGGMVATTGADWSRLAVVYGQVNAAGQLYAQDALQLIENGVPITTALAKDLGISIQDVKKRMEEGAISAEDFNRSMAKMVPADAIEQMSNTMTGKLSGLTGSVRNLAFSLVGIDYSQIEDGGPLLVKQGGLFDRLTKGVEGLSKKLSEPKIKDALSKIGNAMADVVEGGGRILLNFISWASSNMGLLQAAATALGFAFVSMKVGNVVADFAALVRVVPTVSAALALFNLNPVVLGISAVVGVVAALGFGMDALRASSGQTSSAIDAHKAAQDRLAQTNRDAKLAQDALNGAVLSAEGANLNVERAQRAYNDAVAQYGPKSLEAREAAYQLKEAENRLAEANENVRRKTEEARQAQDNRAKAEGAVKATSERIGGAVAGEAAQWSNLAGRINEAAEARNRGEFKSALPTMNAAPGLKNAIGTAYSPGGRTLVGEHGPEIVNMPRGSQVTQAYRTRNELNSGGDGGGVTNILSGNFTFNNQEASDAFFNRLDSTQRLAKVGM</sequence>
<dbReference type="AlphaFoldDB" id="A0A0C2WF21"/>
<protein>
    <recommendedName>
        <fullName evidence="3">Tape measure protein N-terminal domain-containing protein</fullName>
    </recommendedName>
</protein>
<proteinExistence type="predicted"/>
<evidence type="ECO:0000259" key="3">
    <source>
        <dbReference type="Pfam" id="PF20155"/>
    </source>
</evidence>
<reference evidence="4 5" key="1">
    <citation type="journal article" date="2017" name="Poromechanics V (2013)">
        <title>Genomic Characterization of the Arsenic-Tolerant Actinobacterium, &lt;i&gt;Rhodococcus erythropolis&lt;/i&gt; S43.</title>
        <authorList>
            <person name="Retamal-Morales G."/>
            <person name="Mehnert M."/>
            <person name="Schwabe R."/>
            <person name="Tischler D."/>
            <person name="Schloemann M."/>
            <person name="Levican G.J."/>
        </authorList>
    </citation>
    <scope>NUCLEOTIDE SEQUENCE [LARGE SCALE GENOMIC DNA]</scope>
    <source>
        <strain evidence="4 5">S43</strain>
    </source>
</reference>
<evidence type="ECO:0000256" key="1">
    <source>
        <dbReference type="SAM" id="MobiDB-lite"/>
    </source>
</evidence>
<keyword evidence="2" id="KW-0472">Membrane</keyword>
<gene>
    <name evidence="4" type="ORF">BS297_15630</name>
</gene>
<dbReference type="EMBL" id="MRBO01000442">
    <property type="protein sequence ID" value="KAB2584369.1"/>
    <property type="molecule type" value="Genomic_DNA"/>
</dbReference>
<dbReference type="NCBIfam" id="TIGR02675">
    <property type="entry name" value="tape_meas_nterm"/>
    <property type="match status" value="1"/>
</dbReference>
<feature type="transmembrane region" description="Helical" evidence="2">
    <location>
        <begin position="375"/>
        <end position="395"/>
    </location>
</feature>
<feature type="region of interest" description="Disordered" evidence="1">
    <location>
        <begin position="484"/>
        <end position="508"/>
    </location>
</feature>
<keyword evidence="2" id="KW-1133">Transmembrane helix</keyword>
<evidence type="ECO:0000313" key="4">
    <source>
        <dbReference type="EMBL" id="KAB2584369.1"/>
    </source>
</evidence>
<organism evidence="4 5">
    <name type="scientific">Rhodococcus erythropolis</name>
    <name type="common">Arthrobacter picolinophilus</name>
    <dbReference type="NCBI Taxonomy" id="1833"/>
    <lineage>
        <taxon>Bacteria</taxon>
        <taxon>Bacillati</taxon>
        <taxon>Actinomycetota</taxon>
        <taxon>Actinomycetes</taxon>
        <taxon>Mycobacteriales</taxon>
        <taxon>Nocardiaceae</taxon>
        <taxon>Rhodococcus</taxon>
        <taxon>Rhodococcus erythropolis group</taxon>
    </lineage>
</organism>
<keyword evidence="2" id="KW-0812">Transmembrane</keyword>
<comment type="caution">
    <text evidence="4">The sequence shown here is derived from an EMBL/GenBank/DDBJ whole genome shotgun (WGS) entry which is preliminary data.</text>
</comment>
<evidence type="ECO:0000256" key="2">
    <source>
        <dbReference type="SAM" id="Phobius"/>
    </source>
</evidence>
<feature type="domain" description="Tape measure protein N-terminal" evidence="3">
    <location>
        <begin position="78"/>
        <end position="247"/>
    </location>
</feature>
<name>A0A0C2WF21_RHOER</name>